<feature type="domain" description="Gnk2-homologous" evidence="4">
    <location>
        <begin position="29"/>
        <end position="130"/>
    </location>
</feature>
<dbReference type="InterPro" id="IPR038408">
    <property type="entry name" value="GNK2_sf"/>
</dbReference>
<dbReference type="AlphaFoldDB" id="A0A0J8DVJ4"/>
<organism evidence="5 6">
    <name type="scientific">Beta vulgaris subsp. vulgaris</name>
    <name type="common">Beet</name>
    <dbReference type="NCBI Taxonomy" id="3555"/>
    <lineage>
        <taxon>Eukaryota</taxon>
        <taxon>Viridiplantae</taxon>
        <taxon>Streptophyta</taxon>
        <taxon>Embryophyta</taxon>
        <taxon>Tracheophyta</taxon>
        <taxon>Spermatophyta</taxon>
        <taxon>Magnoliopsida</taxon>
        <taxon>eudicotyledons</taxon>
        <taxon>Gunneridae</taxon>
        <taxon>Pentapetalae</taxon>
        <taxon>Caryophyllales</taxon>
        <taxon>Chenopodiaceae</taxon>
        <taxon>Betoideae</taxon>
        <taxon>Beta</taxon>
    </lineage>
</organism>
<keyword evidence="1 3" id="KW-0732">Signal</keyword>
<dbReference type="OrthoDB" id="1722536at2759"/>
<keyword evidence="2" id="KW-0677">Repeat</keyword>
<dbReference type="Gene3D" id="3.30.430.20">
    <property type="entry name" value="Gnk2 domain, C-X8-C-X2-C motif"/>
    <property type="match status" value="2"/>
</dbReference>
<gene>
    <name evidence="5" type="ORF">BVRB_014480</name>
</gene>
<evidence type="ECO:0000256" key="2">
    <source>
        <dbReference type="ARBA" id="ARBA00022737"/>
    </source>
</evidence>
<dbReference type="InterPro" id="IPR002902">
    <property type="entry name" value="GNK2"/>
</dbReference>
<evidence type="ECO:0000259" key="4">
    <source>
        <dbReference type="PROSITE" id="PS51473"/>
    </source>
</evidence>
<feature type="domain" description="Gnk2-homologous" evidence="4">
    <location>
        <begin position="139"/>
        <end position="246"/>
    </location>
</feature>
<reference evidence="5 6" key="1">
    <citation type="journal article" date="2014" name="Nature">
        <title>The genome of the recently domesticated crop plant sugar beet (Beta vulgaris).</title>
        <authorList>
            <person name="Dohm J.C."/>
            <person name="Minoche A.E."/>
            <person name="Holtgrawe D."/>
            <person name="Capella-Gutierrez S."/>
            <person name="Zakrzewski F."/>
            <person name="Tafer H."/>
            <person name="Rupp O."/>
            <person name="Sorensen T.R."/>
            <person name="Stracke R."/>
            <person name="Reinhardt R."/>
            <person name="Goesmann A."/>
            <person name="Kraft T."/>
            <person name="Schulz B."/>
            <person name="Stadler P.F."/>
            <person name="Schmidt T."/>
            <person name="Gabaldon T."/>
            <person name="Lehrach H."/>
            <person name="Weisshaar B."/>
            <person name="Himmelbauer H."/>
        </authorList>
    </citation>
    <scope>NUCLEOTIDE SEQUENCE [LARGE SCALE GENOMIC DNA]</scope>
    <source>
        <tissue evidence="5">Taproot</tissue>
    </source>
</reference>
<keyword evidence="6" id="KW-1185">Reference proteome</keyword>
<evidence type="ECO:0000313" key="6">
    <source>
        <dbReference type="Proteomes" id="UP000035740"/>
    </source>
</evidence>
<dbReference type="PANTHER" id="PTHR32099:SF51">
    <property type="entry name" value="CYSTEINE-RICH RECEPTOR-LIKE PROTEIN KINASE 25 ISOFORM X1"/>
    <property type="match status" value="1"/>
</dbReference>
<dbReference type="Pfam" id="PF01657">
    <property type="entry name" value="Stress-antifung"/>
    <property type="match status" value="2"/>
</dbReference>
<dbReference type="EMBL" id="KQ090734">
    <property type="protein sequence ID" value="KMS94875.1"/>
    <property type="molecule type" value="Genomic_DNA"/>
</dbReference>
<accession>A0A0J8DVJ4</accession>
<dbReference type="PROSITE" id="PS51473">
    <property type="entry name" value="GNK2"/>
    <property type="match status" value="2"/>
</dbReference>
<proteinExistence type="predicted"/>
<feature type="signal peptide" evidence="3">
    <location>
        <begin position="1"/>
        <end position="25"/>
    </location>
</feature>
<evidence type="ECO:0000256" key="1">
    <source>
        <dbReference type="ARBA" id="ARBA00022729"/>
    </source>
</evidence>
<dbReference type="Proteomes" id="UP000035740">
    <property type="component" value="Unassembled WGS sequence"/>
</dbReference>
<dbReference type="PANTHER" id="PTHR32099">
    <property type="entry name" value="CYSTEINE-RICH REPEAT SECRETORY PROTEIN"/>
    <property type="match status" value="1"/>
</dbReference>
<protein>
    <recommendedName>
        <fullName evidence="4">Gnk2-homologous domain-containing protein</fullName>
    </recommendedName>
</protein>
<name>A0A0J8DVJ4_BETVV</name>
<evidence type="ECO:0000256" key="3">
    <source>
        <dbReference type="SAM" id="SignalP"/>
    </source>
</evidence>
<sequence>MATSSLAKIKITLLFLISSFLLINSQLTYIHQECYDRFGKYNILSNFGNNIDNAITELASRASTTYFSNYTSGIGEDQVNAFYSCRYDVPLSVCQSCVASVANNVSSCFSSVESLIVYEECTFHYSNRSIFSVMEELPRLYHYSPYDTEQGQFSVAMEGLVTLLINNVTTEFLASSRYFAMTTARFSSRESIYALAQCNPDITSFDCRTCLQSGFYNFANNHTGALPVYGQIFLQSCRLSYILTSEVLSRPWRFARTFLQDTPTRFTPGFSFPSTGTRGSSTIGAMIASIFSVALSWKLLL</sequence>
<dbReference type="Gramene" id="KMS94875">
    <property type="protein sequence ID" value="KMS94875"/>
    <property type="gene ID" value="BVRB_014480"/>
</dbReference>
<evidence type="ECO:0000313" key="5">
    <source>
        <dbReference type="EMBL" id="KMS94875.1"/>
    </source>
</evidence>
<dbReference type="KEGG" id="bvg:104885120"/>
<feature type="chain" id="PRO_5005296598" description="Gnk2-homologous domain-containing protein" evidence="3">
    <location>
        <begin position="26"/>
        <end position="301"/>
    </location>
</feature>
<dbReference type="CDD" id="cd23509">
    <property type="entry name" value="Gnk2-like"/>
    <property type="match status" value="2"/>
</dbReference>